<dbReference type="KEGG" id="tpol:Mal48_28180"/>
<evidence type="ECO:0000313" key="3">
    <source>
        <dbReference type="Proteomes" id="UP000315724"/>
    </source>
</evidence>
<dbReference type="EMBL" id="CP036267">
    <property type="protein sequence ID" value="QDT33565.1"/>
    <property type="molecule type" value="Genomic_DNA"/>
</dbReference>
<gene>
    <name evidence="2" type="ORF">Mal48_28180</name>
</gene>
<evidence type="ECO:0000256" key="1">
    <source>
        <dbReference type="SAM" id="Phobius"/>
    </source>
</evidence>
<protein>
    <submittedName>
        <fullName evidence="2">Uncharacterized protein</fullName>
    </submittedName>
</protein>
<proteinExistence type="predicted"/>
<feature type="transmembrane region" description="Helical" evidence="1">
    <location>
        <begin position="12"/>
        <end position="32"/>
    </location>
</feature>
<sequence length="122" mass="12447">MLKAILKDEAGFVVSTELVLIATILVIGLIVGQTTLRDQVVTELADVADAISAIDQSYAYSDITGHSSSTAGTVFDDEADFCDVSDSGEQGTGAGSGTCVLIDNGVSEQNGAQTIAEASDSI</sequence>
<reference evidence="2 3" key="1">
    <citation type="submission" date="2019-02" db="EMBL/GenBank/DDBJ databases">
        <title>Deep-cultivation of Planctomycetes and their phenomic and genomic characterization uncovers novel biology.</title>
        <authorList>
            <person name="Wiegand S."/>
            <person name="Jogler M."/>
            <person name="Boedeker C."/>
            <person name="Pinto D."/>
            <person name="Vollmers J."/>
            <person name="Rivas-Marin E."/>
            <person name="Kohn T."/>
            <person name="Peeters S.H."/>
            <person name="Heuer A."/>
            <person name="Rast P."/>
            <person name="Oberbeckmann S."/>
            <person name="Bunk B."/>
            <person name="Jeske O."/>
            <person name="Meyerdierks A."/>
            <person name="Storesund J.E."/>
            <person name="Kallscheuer N."/>
            <person name="Luecker S."/>
            <person name="Lage O.M."/>
            <person name="Pohl T."/>
            <person name="Merkel B.J."/>
            <person name="Hornburger P."/>
            <person name="Mueller R.-W."/>
            <person name="Bruemmer F."/>
            <person name="Labrenz M."/>
            <person name="Spormann A.M."/>
            <person name="Op den Camp H."/>
            <person name="Overmann J."/>
            <person name="Amann R."/>
            <person name="Jetten M.S.M."/>
            <person name="Mascher T."/>
            <person name="Medema M.H."/>
            <person name="Devos D.P."/>
            <person name="Kaster A.-K."/>
            <person name="Ovreas L."/>
            <person name="Rohde M."/>
            <person name="Galperin M.Y."/>
            <person name="Jogler C."/>
        </authorList>
    </citation>
    <scope>NUCLEOTIDE SEQUENCE [LARGE SCALE GENOMIC DNA]</scope>
    <source>
        <strain evidence="2 3">Mal48</strain>
    </source>
</reference>
<dbReference type="AlphaFoldDB" id="A0A517QPM1"/>
<keyword evidence="1" id="KW-0472">Membrane</keyword>
<accession>A0A517QPM1</accession>
<keyword evidence="1" id="KW-1133">Transmembrane helix</keyword>
<keyword evidence="3" id="KW-1185">Reference proteome</keyword>
<evidence type="ECO:0000313" key="2">
    <source>
        <dbReference type="EMBL" id="QDT33565.1"/>
    </source>
</evidence>
<organism evidence="2 3">
    <name type="scientific">Thalassoglobus polymorphus</name>
    <dbReference type="NCBI Taxonomy" id="2527994"/>
    <lineage>
        <taxon>Bacteria</taxon>
        <taxon>Pseudomonadati</taxon>
        <taxon>Planctomycetota</taxon>
        <taxon>Planctomycetia</taxon>
        <taxon>Planctomycetales</taxon>
        <taxon>Planctomycetaceae</taxon>
        <taxon>Thalassoglobus</taxon>
    </lineage>
</organism>
<dbReference type="RefSeq" id="WP_231739555.1">
    <property type="nucleotide sequence ID" value="NZ_CP036267.1"/>
</dbReference>
<dbReference type="Proteomes" id="UP000315724">
    <property type="component" value="Chromosome"/>
</dbReference>
<name>A0A517QPM1_9PLAN</name>
<keyword evidence="1" id="KW-0812">Transmembrane</keyword>